<sequence length="262" mass="30009">MALVDYSSSEGEEALELPLSLEQFLSDEKRFSAQQERLTSPQSNRVRSFPHVHGNWASCVFIPAPEDMSILFREIIDAVNPFLTECSSQFFSVEDPHLSLTKTWPILHHWIDGFARFVATVASENTRFLVQLSRPIFLTNEEKTRSFLALTIAPSDSEPLRGLVNRLDEQVVALRGEKYYQNPLFHFSIGWCVGDVHQNMPSESQKACLVGFCVPSYNIDRISSKRISLLKCRTALNYRILFLNLAIKNTILNFLEIKFSRF</sequence>
<dbReference type="GO" id="GO:0016829">
    <property type="term" value="F:lyase activity"/>
    <property type="evidence" value="ECO:0007669"/>
    <property type="project" value="UniProtKB-KW"/>
</dbReference>
<dbReference type="PANTHER" id="PTHR13522:SF3">
    <property type="entry name" value="U6 SNRNA PHOSPHODIESTERASE 1"/>
    <property type="match status" value="1"/>
</dbReference>
<dbReference type="GO" id="GO:0034477">
    <property type="term" value="P:U6 snRNA 3'-end processing"/>
    <property type="evidence" value="ECO:0007669"/>
    <property type="project" value="InterPro"/>
</dbReference>
<dbReference type="AlphaFoldDB" id="A0A0X3P8L7"/>
<dbReference type="EMBL" id="GEEE01015026">
    <property type="protein sequence ID" value="JAP48199.1"/>
    <property type="molecule type" value="Transcribed_RNA"/>
</dbReference>
<keyword evidence="1" id="KW-0540">Nuclease</keyword>
<dbReference type="GO" id="GO:0000175">
    <property type="term" value="F:3'-5'-RNA exonuclease activity"/>
    <property type="evidence" value="ECO:0007669"/>
    <property type="project" value="TreeGrafter"/>
</dbReference>
<feature type="non-terminal residue" evidence="8">
    <location>
        <position position="262"/>
    </location>
</feature>
<keyword evidence="2" id="KW-0378">Hydrolase</keyword>
<keyword evidence="4" id="KW-0539">Nucleus</keyword>
<dbReference type="GO" id="GO:0005634">
    <property type="term" value="C:nucleus"/>
    <property type="evidence" value="ECO:0007669"/>
    <property type="project" value="TreeGrafter"/>
</dbReference>
<organism evidence="8">
    <name type="scientific">Schistocephalus solidus</name>
    <name type="common">Tapeworm</name>
    <dbReference type="NCBI Taxonomy" id="70667"/>
    <lineage>
        <taxon>Eukaryota</taxon>
        <taxon>Metazoa</taxon>
        <taxon>Spiralia</taxon>
        <taxon>Lophotrochozoa</taxon>
        <taxon>Platyhelminthes</taxon>
        <taxon>Cestoda</taxon>
        <taxon>Eucestoda</taxon>
        <taxon>Diphyllobothriidea</taxon>
        <taxon>Diphyllobothriidae</taxon>
        <taxon>Schistocephalus</taxon>
    </lineage>
</organism>
<gene>
    <name evidence="8" type="primary">USB1</name>
    <name evidence="8" type="ORF">TR139225</name>
</gene>
<proteinExistence type="predicted"/>
<protein>
    <recommendedName>
        <fullName evidence="6">U6 snRNA phosphodiesterase 1</fullName>
    </recommendedName>
    <alternativeName>
        <fullName evidence="7">3'-5' RNA exonuclease USB1</fullName>
    </alternativeName>
</protein>
<dbReference type="Gene3D" id="3.90.1140.10">
    <property type="entry name" value="Cyclic phosphodiesterase"/>
    <property type="match status" value="1"/>
</dbReference>
<reference evidence="8" key="1">
    <citation type="submission" date="2016-01" db="EMBL/GenBank/DDBJ databases">
        <title>Reference transcriptome for the parasite Schistocephalus solidus: insights into the molecular evolution of parasitism.</title>
        <authorList>
            <person name="Hebert F.O."/>
            <person name="Grambauer S."/>
            <person name="Barber I."/>
            <person name="Landry C.R."/>
            <person name="Aubin-Horth N."/>
        </authorList>
    </citation>
    <scope>NUCLEOTIDE SEQUENCE</scope>
</reference>
<dbReference type="InterPro" id="IPR027521">
    <property type="entry name" value="Usb1"/>
</dbReference>
<dbReference type="PANTHER" id="PTHR13522">
    <property type="entry name" value="U6 SNRNA PHOSPHODIESTERASE 1"/>
    <property type="match status" value="1"/>
</dbReference>
<evidence type="ECO:0000256" key="1">
    <source>
        <dbReference type="ARBA" id="ARBA00022722"/>
    </source>
</evidence>
<name>A0A0X3P8L7_SCHSO</name>
<dbReference type="Pfam" id="PF09749">
    <property type="entry name" value="HVSL"/>
    <property type="match status" value="1"/>
</dbReference>
<evidence type="ECO:0000256" key="2">
    <source>
        <dbReference type="ARBA" id="ARBA00022801"/>
    </source>
</evidence>
<evidence type="ECO:0000256" key="5">
    <source>
        <dbReference type="ARBA" id="ARBA00029300"/>
    </source>
</evidence>
<keyword evidence="3" id="KW-0456">Lyase</keyword>
<comment type="catalytic activity">
    <reaction evidence="5">
        <text>a 3'-end uridylyl-uridine-RNA = a 3'-end 2',3'-cyclophospho-uridine-RNA + uridine</text>
        <dbReference type="Rhea" id="RHEA:46052"/>
        <dbReference type="Rhea" id="RHEA-COMP:17384"/>
        <dbReference type="Rhea" id="RHEA-COMP:17385"/>
        <dbReference type="ChEBI" id="CHEBI:16704"/>
        <dbReference type="ChEBI" id="CHEBI:85643"/>
        <dbReference type="ChEBI" id="CHEBI:85644"/>
    </reaction>
    <physiologicalReaction direction="left-to-right" evidence="5">
        <dbReference type="Rhea" id="RHEA:46053"/>
    </physiologicalReaction>
</comment>
<accession>A0A0X3P8L7</accession>
<evidence type="ECO:0000256" key="6">
    <source>
        <dbReference type="ARBA" id="ARBA00029543"/>
    </source>
</evidence>
<evidence type="ECO:0000313" key="8">
    <source>
        <dbReference type="EMBL" id="JAP48199.1"/>
    </source>
</evidence>
<evidence type="ECO:0000256" key="4">
    <source>
        <dbReference type="ARBA" id="ARBA00023242"/>
    </source>
</evidence>
<evidence type="ECO:0000256" key="3">
    <source>
        <dbReference type="ARBA" id="ARBA00023239"/>
    </source>
</evidence>
<evidence type="ECO:0000256" key="7">
    <source>
        <dbReference type="ARBA" id="ARBA00030030"/>
    </source>
</evidence>